<name>A0A8C5H3Z5_GOUWI</name>
<feature type="domain" description="Knl1 C-terminal RWD" evidence="3">
    <location>
        <begin position="1596"/>
        <end position="1742"/>
    </location>
</feature>
<evidence type="ECO:0000259" key="3">
    <source>
        <dbReference type="Pfam" id="PF18210"/>
    </source>
</evidence>
<dbReference type="InterPro" id="IPR043651">
    <property type="entry name" value="KNL1_MELT_rpt"/>
</dbReference>
<dbReference type="GO" id="GO:0005634">
    <property type="term" value="C:nucleus"/>
    <property type="evidence" value="ECO:0007669"/>
    <property type="project" value="TreeGrafter"/>
</dbReference>
<dbReference type="InterPro" id="IPR037388">
    <property type="entry name" value="Blinkin"/>
</dbReference>
<feature type="compositionally biased region" description="Polar residues" evidence="2">
    <location>
        <begin position="1091"/>
        <end position="1114"/>
    </location>
</feature>
<feature type="compositionally biased region" description="Polar residues" evidence="2">
    <location>
        <begin position="241"/>
        <end position="250"/>
    </location>
</feature>
<evidence type="ECO:0000256" key="1">
    <source>
        <dbReference type="SAM" id="Coils"/>
    </source>
</evidence>
<dbReference type="GO" id="GO:0034501">
    <property type="term" value="P:protein localization to kinetochore"/>
    <property type="evidence" value="ECO:0007669"/>
    <property type="project" value="InterPro"/>
</dbReference>
<feature type="region of interest" description="Disordered" evidence="2">
    <location>
        <begin position="225"/>
        <end position="252"/>
    </location>
</feature>
<dbReference type="InterPro" id="IPR040850">
    <property type="entry name" value="Knl1_RWD_C"/>
</dbReference>
<feature type="compositionally biased region" description="Polar residues" evidence="2">
    <location>
        <begin position="225"/>
        <end position="234"/>
    </location>
</feature>
<feature type="region of interest" description="Disordered" evidence="2">
    <location>
        <begin position="1138"/>
        <end position="1232"/>
    </location>
</feature>
<reference evidence="4" key="1">
    <citation type="submission" date="2020-06" db="EMBL/GenBank/DDBJ databases">
        <authorList>
            <consortium name="Wellcome Sanger Institute Data Sharing"/>
        </authorList>
    </citation>
    <scope>NUCLEOTIDE SEQUENCE [LARGE SCALE GENOMIC DNA]</scope>
</reference>
<evidence type="ECO:0000256" key="2">
    <source>
        <dbReference type="SAM" id="MobiDB-lite"/>
    </source>
</evidence>
<dbReference type="PANTHER" id="PTHR16520">
    <property type="entry name" value="KINETOCHORE SCAFFOLD 1"/>
    <property type="match status" value="1"/>
</dbReference>
<dbReference type="Pfam" id="PF18210">
    <property type="entry name" value="Knl1_RWD_C"/>
    <property type="match status" value="1"/>
</dbReference>
<evidence type="ECO:0000313" key="5">
    <source>
        <dbReference type="Proteomes" id="UP000694680"/>
    </source>
</evidence>
<feature type="region of interest" description="Disordered" evidence="2">
    <location>
        <begin position="1090"/>
        <end position="1114"/>
    </location>
</feature>
<reference evidence="4" key="2">
    <citation type="submission" date="2025-08" db="UniProtKB">
        <authorList>
            <consortium name="Ensembl"/>
        </authorList>
    </citation>
    <scope>IDENTIFICATION</scope>
</reference>
<dbReference type="Pfam" id="PF19221">
    <property type="entry name" value="MELT"/>
    <property type="match status" value="7"/>
</dbReference>
<dbReference type="Ensembl" id="ENSGWIT00000043144.1">
    <property type="protein sequence ID" value="ENSGWIP00000039687.1"/>
    <property type="gene ID" value="ENSGWIG00000020134.1"/>
</dbReference>
<keyword evidence="5" id="KW-1185">Reference proteome</keyword>
<evidence type="ECO:0000313" key="4">
    <source>
        <dbReference type="Ensembl" id="ENSGWIP00000039687.1"/>
    </source>
</evidence>
<gene>
    <name evidence="4" type="primary">knl1</name>
</gene>
<dbReference type="PANTHER" id="PTHR16520:SF3">
    <property type="entry name" value="KINETOCHORE SCAFFOLD 1"/>
    <property type="match status" value="1"/>
</dbReference>
<proteinExistence type="predicted"/>
<sequence length="1767" mass="196675">MFFLLLKVECVKPVEKRNSRRVSFAPANDVLLYSKDVRSSSPTRNPFQEIIPTAATTQNSEDHREMIEDSNQQIVGMESILSGPVHDFQQRDNVHFNFGEKTVMFSTDEAFMDMTHSHTFNIANVPDLPGDVFLHCDAVPSSKGVLFVDAHSTEKTPSHNVNTLDSSLFMGRDIDLNVKRKTTSAPMPCVDPVFENFLASLSKPTSTCGNPADTKVTRLTSEGATSSLAPFKTQSLDKENQAPTSASTMMRKSLLSSSSSKQTEELPAHLCPEDPVKIDMSAALGGEGTIEDADPFQWLFPSQDMYAHADKAHSEMMNTKEEPSRPNEQKDEIAMINPSLLSANQTHTVCINEKGSCIEKTIVFSADEEFMDFTRSHTVNLACGSLAAEQSSVNPGFKNILESDPASKSINILPAPFSKETSYAHGSLIHSQASQPSVSKEKVVLKASRTLKEMLAKTDIFLNPDVSMDIPEAQIGHTESGTSLEDPPQHLYPTQSEQLQNGDLRKADVMSRQSSEIPWTFKPAGMEMSRKTFSKTKAHDFPDDCLTLANREADIDCIEKTLRFTADDGCMDVTQSSTVNIISEFQLPSNPNVSFGKATFMAEENAMDVKKSLTVNVDPCEQPNSTTCPPLLAQSTDGTVHFSANDGGMEVTQCLTANVFCNFAPDQASQHQDTLLTHRHMDILNVTKDIESEKCGPYEDGVPIVHGLDGELAQVDNLHREQTVHFSENDGGMEVTQCLTANVFCNFASDQASQHQGSPLTHRHMDILNVTVDIGSEKSIPYEDGAPIVHGLDRELAQVDNPRREQTVHFSENDGGMEVTQCLTANVFCNFAPDQASQHQDTPLMHRHMDILKVTKDIGSEKSFPYEDGAPIVHGLNRDLAQVDNLHREQTVHFSENDGGMEVTQCLTANVFCNFAPDQASQHQGSPLTHRHMDILNVTKDIESEKCGPYEDGGLIVHGLDRELSQVDNLHTEQCQDIDMIVQNKVPDLPSLCINEPVNNGKKDCSVIDVKSALTEVQTEHILGGKNKNEILQCLSSTQILDPQHQHLKETLLDSQQGFGAIVPSTPNIQVSIQTTSDAVETEAMEPPKLNINSVPAQSNNSPPSVVDQETCSLKSRRRSLADLQSKVRRLSHIINTAPDAFPTNGSRSPQELDPKDGLLSPVKLGENETENSEDKIQHQCPSPAVQPSASTTAPFSTKTKQLMSRLSVGSFKPKLPRRSKPKDFNKSKSEPTMTVSVEVFKQSSNFDPNVSDIFDEELASCDDMSETLDTQSPQKTTEEEYPPQEFMFDTVPVDDVFEDSTASQGQKRLFPDKENVLRCEKRMKGSTETAEMTSQCESIEYDANVTVGAKTTQTIDSSNSSHTSSSRCEATFESTFKQSLFESQLEDYASDVQKKLEDGTITVLEFFKLCNIDFVIHNPRQSMRPGTVFSGSEATTMDLLKDKHICRPKQMVYETDVNNLTEKVEKLKVRMGDLNKPLKAVNKPLWESIRYSSEKELKCFCAKLKERNNFFRKTSKAQSHEMKEVLYSNLVQANLEEQQKLRGTIGKADEMIKTLDDCISEVEKELAAAVEKGFENKPSLKSLQEEMKKTSETSTDNERQISELEAQKKQSLNQVKRLKVETRSLDRHLDTLSMLIEWKLKERTNDGTIYTFLNETMYLQLTYEKSTDKDVSGTERKIASIDFKLELDDEKSQSHARLVHALISQYVHGAPDWVKEYPTSAHIPTLLRDVGLVVSHCRLLGEECRQLQLWGSLPFDILDISCMDTQ</sequence>
<dbReference type="GO" id="GO:0051301">
    <property type="term" value="P:cell division"/>
    <property type="evidence" value="ECO:0007669"/>
    <property type="project" value="InterPro"/>
</dbReference>
<accession>A0A8C5H3Z5</accession>
<dbReference type="CDD" id="cd22817">
    <property type="entry name" value="DRWD-N_Knl1"/>
    <property type="match status" value="1"/>
</dbReference>
<dbReference type="Proteomes" id="UP000694680">
    <property type="component" value="Chromosome 24"/>
</dbReference>
<keyword evidence="1" id="KW-0175">Coiled coil</keyword>
<feature type="compositionally biased region" description="Polar residues" evidence="2">
    <location>
        <begin position="1186"/>
        <end position="1205"/>
    </location>
</feature>
<protein>
    <recommendedName>
        <fullName evidence="3">Knl1 C-terminal RWD domain-containing protein</fullName>
    </recommendedName>
</protein>
<feature type="coiled-coil region" evidence="1">
    <location>
        <begin position="1581"/>
        <end position="1622"/>
    </location>
</feature>
<reference evidence="4" key="3">
    <citation type="submission" date="2025-09" db="UniProtKB">
        <authorList>
            <consortium name="Ensembl"/>
        </authorList>
    </citation>
    <scope>IDENTIFICATION</scope>
</reference>
<dbReference type="GO" id="GO:0008608">
    <property type="term" value="P:attachment of spindle microtubules to kinetochore"/>
    <property type="evidence" value="ECO:0007669"/>
    <property type="project" value="InterPro"/>
</dbReference>
<organism evidence="4 5">
    <name type="scientific">Gouania willdenowi</name>
    <name type="common">Blunt-snouted clingfish</name>
    <name type="synonym">Lepadogaster willdenowi</name>
    <dbReference type="NCBI Taxonomy" id="441366"/>
    <lineage>
        <taxon>Eukaryota</taxon>
        <taxon>Metazoa</taxon>
        <taxon>Chordata</taxon>
        <taxon>Craniata</taxon>
        <taxon>Vertebrata</taxon>
        <taxon>Euteleostomi</taxon>
        <taxon>Actinopterygii</taxon>
        <taxon>Neopterygii</taxon>
        <taxon>Teleostei</taxon>
        <taxon>Neoteleostei</taxon>
        <taxon>Acanthomorphata</taxon>
        <taxon>Ovalentaria</taxon>
        <taxon>Blenniimorphae</taxon>
        <taxon>Blenniiformes</taxon>
        <taxon>Gobiesocoidei</taxon>
        <taxon>Gobiesocidae</taxon>
        <taxon>Gobiesocinae</taxon>
        <taxon>Gouania</taxon>
    </lineage>
</organism>